<dbReference type="GeneID" id="106470817"/>
<keyword evidence="5" id="KW-1133">Transmembrane helix</keyword>
<keyword evidence="4" id="KW-0812">Transmembrane</keyword>
<dbReference type="InterPro" id="IPR029569">
    <property type="entry name" value="CALHM"/>
</dbReference>
<evidence type="ECO:0000256" key="4">
    <source>
        <dbReference type="ARBA" id="ARBA00022692"/>
    </source>
</evidence>
<evidence type="ECO:0000256" key="7">
    <source>
        <dbReference type="ARBA" id="ARBA00023136"/>
    </source>
</evidence>
<keyword evidence="10" id="KW-1185">Reference proteome</keyword>
<evidence type="ECO:0000256" key="2">
    <source>
        <dbReference type="ARBA" id="ARBA00008497"/>
    </source>
</evidence>
<comment type="subcellular location">
    <subcellularLocation>
        <location evidence="1">Membrane</location>
        <topology evidence="1">Multi-pass membrane protein</topology>
    </subcellularLocation>
</comment>
<comment type="similarity">
    <text evidence="2">Belongs to the CALHM family.</text>
</comment>
<keyword evidence="6" id="KW-0406">Ion transport</keyword>
<name>A0ABM1BQR7_LIMPO</name>
<proteinExistence type="inferred from homology"/>
<feature type="chain" id="PRO_5046964970" evidence="9">
    <location>
        <begin position="19"/>
        <end position="200"/>
    </location>
</feature>
<evidence type="ECO:0000256" key="3">
    <source>
        <dbReference type="ARBA" id="ARBA00022448"/>
    </source>
</evidence>
<keyword evidence="8" id="KW-0407">Ion channel</keyword>
<dbReference type="RefSeq" id="XP_013786842.1">
    <property type="nucleotide sequence ID" value="XM_013931388.2"/>
</dbReference>
<keyword evidence="7" id="KW-0472">Membrane</keyword>
<reference evidence="11" key="1">
    <citation type="submission" date="2025-08" db="UniProtKB">
        <authorList>
            <consortium name="RefSeq"/>
        </authorList>
    </citation>
    <scope>IDENTIFICATION</scope>
    <source>
        <tissue evidence="11">Muscle</tissue>
    </source>
</reference>
<gene>
    <name evidence="11" type="primary">LOC106470817</name>
</gene>
<organism evidence="10 11">
    <name type="scientific">Limulus polyphemus</name>
    <name type="common">Atlantic horseshoe crab</name>
    <dbReference type="NCBI Taxonomy" id="6850"/>
    <lineage>
        <taxon>Eukaryota</taxon>
        <taxon>Metazoa</taxon>
        <taxon>Ecdysozoa</taxon>
        <taxon>Arthropoda</taxon>
        <taxon>Chelicerata</taxon>
        <taxon>Merostomata</taxon>
        <taxon>Xiphosura</taxon>
        <taxon>Limulidae</taxon>
        <taxon>Limulus</taxon>
    </lineage>
</organism>
<evidence type="ECO:0000256" key="6">
    <source>
        <dbReference type="ARBA" id="ARBA00023065"/>
    </source>
</evidence>
<evidence type="ECO:0000313" key="11">
    <source>
        <dbReference type="RefSeq" id="XP_013786842.1"/>
    </source>
</evidence>
<keyword evidence="9" id="KW-0732">Signal</keyword>
<dbReference type="Proteomes" id="UP000694941">
    <property type="component" value="Unplaced"/>
</dbReference>
<evidence type="ECO:0000256" key="5">
    <source>
        <dbReference type="ARBA" id="ARBA00022989"/>
    </source>
</evidence>
<accession>A0ABM1BQR7</accession>
<protein>
    <submittedName>
        <fullName evidence="11">Calcium homeostasis modulator protein-like</fullName>
    </submittedName>
</protein>
<evidence type="ECO:0000256" key="8">
    <source>
        <dbReference type="ARBA" id="ARBA00023303"/>
    </source>
</evidence>
<evidence type="ECO:0000256" key="9">
    <source>
        <dbReference type="SAM" id="SignalP"/>
    </source>
</evidence>
<evidence type="ECO:0000313" key="10">
    <source>
        <dbReference type="Proteomes" id="UP000694941"/>
    </source>
</evidence>
<keyword evidence="3" id="KW-0813">Transport</keyword>
<dbReference type="Pfam" id="PF14798">
    <property type="entry name" value="Ca_hom_mod"/>
    <property type="match status" value="1"/>
</dbReference>
<sequence>MYIAFPYCLVLLITRCTSKFTFVQSRYIEMYQQLEKTKFDEYMKERVTDLAISNIKAFFDKDVRMKKDWDAISVAPLCDVEYVKKPKTRLKLGGNFPEPYFTPLHKWSNDERRRRAKENLLDQHNNKLEEKTLLLSEMDAPCEAVPPIDAPDCIVSESYNSTQKSVYLDAEDDVLDNRNDTDIPLVKFNTKERSSNGRGS</sequence>
<evidence type="ECO:0000256" key="1">
    <source>
        <dbReference type="ARBA" id="ARBA00004141"/>
    </source>
</evidence>
<feature type="signal peptide" evidence="9">
    <location>
        <begin position="1"/>
        <end position="18"/>
    </location>
</feature>